<accession>A0ABR5PZ13</accession>
<evidence type="ECO:0000256" key="1">
    <source>
        <dbReference type="ARBA" id="ARBA00023015"/>
    </source>
</evidence>
<evidence type="ECO:0000256" key="3">
    <source>
        <dbReference type="ARBA" id="ARBA00023163"/>
    </source>
</evidence>
<dbReference type="Gene3D" id="3.40.1410.10">
    <property type="entry name" value="Chorismate lyase-like"/>
    <property type="match status" value="1"/>
</dbReference>
<keyword evidence="3" id="KW-0804">Transcription</keyword>
<proteinExistence type="predicted"/>
<protein>
    <submittedName>
        <fullName evidence="5">Transcriptional regulator, GntR family</fullName>
    </submittedName>
</protein>
<dbReference type="PANTHER" id="PTHR44846">
    <property type="entry name" value="MANNOSYL-D-GLYCERATE TRANSPORT/METABOLISM SYSTEM REPRESSOR MNGR-RELATED"/>
    <property type="match status" value="1"/>
</dbReference>
<sequence length="242" mass="27693">MAVLTGKQPLYSQLANTLRDHIENDLEPDDLIPSERSLSECYGLSRTTVRLALKELERIGLIYRRHGRGTFVADQSGRVTDLTGGYSFSEQQRDLGREPKTVILEFEAIEANKFLAQHMQLAIGDKVFRIKRLRLADNVPMMLETTFIPTSQFLSFSREKLEENSLYHIMEAEYNVTIHYAEEEFKASIAKQSDAEQLDIPEGAPVLNLERTTYSDHNGIVEFTLSVARADQFHYKVVHVRN</sequence>
<dbReference type="PANTHER" id="PTHR44846:SF1">
    <property type="entry name" value="MANNOSYL-D-GLYCERATE TRANSPORT_METABOLISM SYSTEM REPRESSOR MNGR-RELATED"/>
    <property type="match status" value="1"/>
</dbReference>
<dbReference type="CDD" id="cd07377">
    <property type="entry name" value="WHTH_GntR"/>
    <property type="match status" value="1"/>
</dbReference>
<dbReference type="EMBL" id="JQCP01000003">
    <property type="protein sequence ID" value="KRO01844.1"/>
    <property type="molecule type" value="Genomic_DNA"/>
</dbReference>
<gene>
    <name evidence="5" type="ORF">IV60_GL001088</name>
</gene>
<dbReference type="RefSeq" id="WP_003150512.1">
    <property type="nucleotide sequence ID" value="NZ_CAUPIQ010000002.1"/>
</dbReference>
<keyword evidence="2" id="KW-0238">DNA-binding</keyword>
<dbReference type="PROSITE" id="PS50949">
    <property type="entry name" value="HTH_GNTR"/>
    <property type="match status" value="1"/>
</dbReference>
<evidence type="ECO:0000313" key="5">
    <source>
        <dbReference type="EMBL" id="KRO01844.1"/>
    </source>
</evidence>
<dbReference type="InterPro" id="IPR050679">
    <property type="entry name" value="Bact_HTH_transcr_reg"/>
</dbReference>
<keyword evidence="6" id="KW-1185">Reference proteome</keyword>
<dbReference type="PRINTS" id="PR00035">
    <property type="entry name" value="HTHGNTR"/>
</dbReference>
<dbReference type="SMART" id="SM00866">
    <property type="entry name" value="UTRA"/>
    <property type="match status" value="1"/>
</dbReference>
<dbReference type="InterPro" id="IPR011663">
    <property type="entry name" value="UTRA"/>
</dbReference>
<dbReference type="InterPro" id="IPR028978">
    <property type="entry name" value="Chorismate_lyase_/UTRA_dom_sf"/>
</dbReference>
<keyword evidence="1" id="KW-0805">Transcription regulation</keyword>
<dbReference type="Pfam" id="PF07702">
    <property type="entry name" value="UTRA"/>
    <property type="match status" value="1"/>
</dbReference>
<reference evidence="5 6" key="1">
    <citation type="journal article" date="2015" name="Genome Announc.">
        <title>Expanding the biotechnology potential of lactobacilli through comparative genomics of 213 strains and associated genera.</title>
        <authorList>
            <person name="Sun Z."/>
            <person name="Harris H.M."/>
            <person name="McCann A."/>
            <person name="Guo C."/>
            <person name="Argimon S."/>
            <person name="Zhang W."/>
            <person name="Yang X."/>
            <person name="Jeffery I.B."/>
            <person name="Cooney J.C."/>
            <person name="Kagawa T.F."/>
            <person name="Liu W."/>
            <person name="Song Y."/>
            <person name="Salvetti E."/>
            <person name="Wrobel A."/>
            <person name="Rasinkangas P."/>
            <person name="Parkhill J."/>
            <person name="Rea M.C."/>
            <person name="O'Sullivan O."/>
            <person name="Ritari J."/>
            <person name="Douillard F.P."/>
            <person name="Paul Ross R."/>
            <person name="Yang R."/>
            <person name="Briner A.E."/>
            <person name="Felis G.E."/>
            <person name="de Vos W.M."/>
            <person name="Barrangou R."/>
            <person name="Klaenhammer T.R."/>
            <person name="Caufield P.W."/>
            <person name="Cui Y."/>
            <person name="Zhang H."/>
            <person name="O'Toole P.W."/>
        </authorList>
    </citation>
    <scope>NUCLEOTIDE SEQUENCE [LARGE SCALE GENOMIC DNA]</scope>
    <source>
        <strain evidence="5 6">DSM 7090</strain>
    </source>
</reference>
<dbReference type="Proteomes" id="UP000051927">
    <property type="component" value="Unassembled WGS sequence"/>
</dbReference>
<organism evidence="5 6">
    <name type="scientific">Lancefieldella rimae</name>
    <dbReference type="NCBI Taxonomy" id="1383"/>
    <lineage>
        <taxon>Bacteria</taxon>
        <taxon>Bacillati</taxon>
        <taxon>Actinomycetota</taxon>
        <taxon>Coriobacteriia</taxon>
        <taxon>Coriobacteriales</taxon>
        <taxon>Atopobiaceae</taxon>
        <taxon>Lancefieldella</taxon>
    </lineage>
</organism>
<evidence type="ECO:0000259" key="4">
    <source>
        <dbReference type="PROSITE" id="PS50949"/>
    </source>
</evidence>
<dbReference type="Pfam" id="PF00392">
    <property type="entry name" value="GntR"/>
    <property type="match status" value="1"/>
</dbReference>
<dbReference type="InterPro" id="IPR000524">
    <property type="entry name" value="Tscrpt_reg_HTH_GntR"/>
</dbReference>
<feature type="domain" description="HTH gntR-type" evidence="4">
    <location>
        <begin position="8"/>
        <end position="75"/>
    </location>
</feature>
<dbReference type="SUPFAM" id="SSF64288">
    <property type="entry name" value="Chorismate lyase-like"/>
    <property type="match status" value="1"/>
</dbReference>
<dbReference type="Gene3D" id="1.10.10.10">
    <property type="entry name" value="Winged helix-like DNA-binding domain superfamily/Winged helix DNA-binding domain"/>
    <property type="match status" value="1"/>
</dbReference>
<dbReference type="InterPro" id="IPR036388">
    <property type="entry name" value="WH-like_DNA-bd_sf"/>
</dbReference>
<evidence type="ECO:0000313" key="6">
    <source>
        <dbReference type="Proteomes" id="UP000051927"/>
    </source>
</evidence>
<dbReference type="SUPFAM" id="SSF46785">
    <property type="entry name" value="Winged helix' DNA-binding domain"/>
    <property type="match status" value="1"/>
</dbReference>
<evidence type="ECO:0000256" key="2">
    <source>
        <dbReference type="ARBA" id="ARBA00023125"/>
    </source>
</evidence>
<dbReference type="GeneID" id="84905248"/>
<dbReference type="SMART" id="SM00345">
    <property type="entry name" value="HTH_GNTR"/>
    <property type="match status" value="1"/>
</dbReference>
<dbReference type="InterPro" id="IPR036390">
    <property type="entry name" value="WH_DNA-bd_sf"/>
</dbReference>
<name>A0ABR5PZ13_9ACTN</name>
<comment type="caution">
    <text evidence="5">The sequence shown here is derived from an EMBL/GenBank/DDBJ whole genome shotgun (WGS) entry which is preliminary data.</text>
</comment>